<gene>
    <name evidence="3" type="ORF">Tci_052177</name>
</gene>
<reference evidence="3" key="1">
    <citation type="journal article" date="2019" name="Sci. Rep.">
        <title>Draft genome of Tanacetum cinerariifolium, the natural source of mosquito coil.</title>
        <authorList>
            <person name="Yamashiro T."/>
            <person name="Shiraishi A."/>
            <person name="Satake H."/>
            <person name="Nakayama K."/>
        </authorList>
    </citation>
    <scope>NUCLEOTIDE SEQUENCE</scope>
</reference>
<name>A0A6L2N3Q9_TANCI</name>
<feature type="region of interest" description="Disordered" evidence="1">
    <location>
        <begin position="305"/>
        <end position="366"/>
    </location>
</feature>
<sequence>MHVYVELVKKEKEHDSDSESENEIVNEEHIVNEVEVNMNNFKFQINEEDESSGNVAIVPNVNVREDNLVVLDFDSLKSDLEDVPKNGRSLGFRKLKKKHTSSKFFIGREFANRDLAKDLIRDHAIESRRNLHFLRNDKRRIKVVCNCVVPSKNVIIDKVQGSVLDIFCKGKLVNEDAEEDKSGCPWLLYLSKGDKGKQMLTVVGVDANNGIYPVAYGIVESENQYSWTWFLKCLGDDFDLYSNSNFTFITHRQKGLLPALAKLFPSTEHRDSEMEENFGASKDIMTHAKTHFQYAKHRQNTLDDLEDGNFEPLFGEGPSKPVVHESPDESPVEEGMKRLKSRPVGRDKTKRMGSTSAARSTSSAATDTSLVDMLLNNFTQYAAPIFSSRKEASSEYLKIKERELEMQD</sequence>
<dbReference type="EMBL" id="BKCJ010008031">
    <property type="protein sequence ID" value="GEU80199.1"/>
    <property type="molecule type" value="Genomic_DNA"/>
</dbReference>
<dbReference type="PANTHER" id="PTHR31973">
    <property type="entry name" value="POLYPROTEIN, PUTATIVE-RELATED"/>
    <property type="match status" value="1"/>
</dbReference>
<feature type="compositionally biased region" description="Low complexity" evidence="1">
    <location>
        <begin position="354"/>
        <end position="366"/>
    </location>
</feature>
<dbReference type="Pfam" id="PF10551">
    <property type="entry name" value="MULE"/>
    <property type="match status" value="1"/>
</dbReference>
<protein>
    <recommendedName>
        <fullName evidence="2">MULE transposase domain-containing protein</fullName>
    </recommendedName>
</protein>
<feature type="compositionally biased region" description="Basic residues" evidence="1">
    <location>
        <begin position="338"/>
        <end position="351"/>
    </location>
</feature>
<dbReference type="PANTHER" id="PTHR31973:SF190">
    <property type="entry name" value="MULE TRANSPOSASE DOMAIN-CONTAINING PROTEIN"/>
    <property type="match status" value="1"/>
</dbReference>
<organism evidence="3">
    <name type="scientific">Tanacetum cinerariifolium</name>
    <name type="common">Dalmatian daisy</name>
    <name type="synonym">Chrysanthemum cinerariifolium</name>
    <dbReference type="NCBI Taxonomy" id="118510"/>
    <lineage>
        <taxon>Eukaryota</taxon>
        <taxon>Viridiplantae</taxon>
        <taxon>Streptophyta</taxon>
        <taxon>Embryophyta</taxon>
        <taxon>Tracheophyta</taxon>
        <taxon>Spermatophyta</taxon>
        <taxon>Magnoliopsida</taxon>
        <taxon>eudicotyledons</taxon>
        <taxon>Gunneridae</taxon>
        <taxon>Pentapetalae</taxon>
        <taxon>asterids</taxon>
        <taxon>campanulids</taxon>
        <taxon>Asterales</taxon>
        <taxon>Asteraceae</taxon>
        <taxon>Asteroideae</taxon>
        <taxon>Anthemideae</taxon>
        <taxon>Anthemidinae</taxon>
        <taxon>Tanacetum</taxon>
    </lineage>
</organism>
<accession>A0A6L2N3Q9</accession>
<comment type="caution">
    <text evidence="3">The sequence shown here is derived from an EMBL/GenBank/DDBJ whole genome shotgun (WGS) entry which is preliminary data.</text>
</comment>
<feature type="domain" description="MULE transposase" evidence="2">
    <location>
        <begin position="194"/>
        <end position="270"/>
    </location>
</feature>
<proteinExistence type="predicted"/>
<evidence type="ECO:0000259" key="2">
    <source>
        <dbReference type="Pfam" id="PF10551"/>
    </source>
</evidence>
<evidence type="ECO:0000256" key="1">
    <source>
        <dbReference type="SAM" id="MobiDB-lite"/>
    </source>
</evidence>
<dbReference type="AlphaFoldDB" id="A0A6L2N3Q9"/>
<dbReference type="InterPro" id="IPR018289">
    <property type="entry name" value="MULE_transposase_dom"/>
</dbReference>
<evidence type="ECO:0000313" key="3">
    <source>
        <dbReference type="EMBL" id="GEU80199.1"/>
    </source>
</evidence>